<evidence type="ECO:0000313" key="11">
    <source>
        <dbReference type="EMBL" id="RHW71818.1"/>
    </source>
</evidence>
<dbReference type="EMBL" id="QSBY01000006">
    <property type="protein sequence ID" value="RHW71818.1"/>
    <property type="molecule type" value="Genomic_DNA"/>
</dbReference>
<evidence type="ECO:0000256" key="4">
    <source>
        <dbReference type="ARBA" id="ARBA00022622"/>
    </source>
</evidence>
<proteinExistence type="predicted"/>
<keyword evidence="7" id="KW-0325">Glycoprotein</keyword>
<dbReference type="Pfam" id="PF13206">
    <property type="entry name" value="VSG_B"/>
    <property type="match status" value="1"/>
</dbReference>
<evidence type="ECO:0000313" key="12">
    <source>
        <dbReference type="EMBL" id="RHW71985.1"/>
    </source>
</evidence>
<feature type="domain" description="Trypanosome variant surface glycoprotein B-type N-terminal" evidence="9">
    <location>
        <begin position="4"/>
        <end position="144"/>
    </location>
</feature>
<sequence>MFLWLRQEAMSDTTTATNQDAFNVLCGVYSALKAKTIKTNVLDQLQKLAYDIGAINISAAPAIFSEKFNPVEGKTKDNHPDKAAAGSPELTDWTKYGEFWLESKKAPIQMRKDGNGGGLKKAPPTTKGKLKHFAKRAFDALTDTVVGAPATKEQEYIEAVQAAI</sequence>
<dbReference type="InterPro" id="IPR025932">
    <property type="entry name" value="Trypano_VSG_B_N_dom"/>
</dbReference>
<comment type="function">
    <text evidence="1">VSG forms a coat on the surface of the parasite. The trypanosome evades the immune response of the host by expressing a series of antigenically distinct VSGs from an estimated 1000 VSG genes.</text>
</comment>
<keyword evidence="5" id="KW-0732">Signal</keyword>
<evidence type="ECO:0000256" key="5">
    <source>
        <dbReference type="ARBA" id="ARBA00022729"/>
    </source>
</evidence>
<evidence type="ECO:0000313" key="13">
    <source>
        <dbReference type="EMBL" id="RHW72097.1"/>
    </source>
</evidence>
<dbReference type="EMBL" id="QSBY01000006">
    <property type="protein sequence ID" value="RHW71789.1"/>
    <property type="molecule type" value="Genomic_DNA"/>
</dbReference>
<keyword evidence="8" id="KW-0449">Lipoprotein</keyword>
<evidence type="ECO:0000256" key="2">
    <source>
        <dbReference type="ARBA" id="ARBA00004609"/>
    </source>
</evidence>
<dbReference type="GO" id="GO:0098552">
    <property type="term" value="C:side of membrane"/>
    <property type="evidence" value="ECO:0007669"/>
    <property type="project" value="UniProtKB-KW"/>
</dbReference>
<comment type="caution">
    <text evidence="12">The sequence shown here is derived from an EMBL/GenBank/DDBJ whole genome shotgun (WGS) entry which is preliminary data.</text>
</comment>
<evidence type="ECO:0000256" key="8">
    <source>
        <dbReference type="ARBA" id="ARBA00023288"/>
    </source>
</evidence>
<evidence type="ECO:0000313" key="14">
    <source>
        <dbReference type="Proteomes" id="UP000266743"/>
    </source>
</evidence>
<evidence type="ECO:0000259" key="9">
    <source>
        <dbReference type="Pfam" id="PF13206"/>
    </source>
</evidence>
<evidence type="ECO:0000256" key="7">
    <source>
        <dbReference type="ARBA" id="ARBA00023180"/>
    </source>
</evidence>
<name>A0A3L6L6Y3_9TRYP</name>
<dbReference type="EMBL" id="QSBY01000006">
    <property type="protein sequence ID" value="RHW72097.1"/>
    <property type="molecule type" value="Genomic_DNA"/>
</dbReference>
<reference evidence="12 14" key="1">
    <citation type="submission" date="2018-09" db="EMBL/GenBank/DDBJ databases">
        <title>whole genome sequence of T. equiperdum IVM-t1 strain.</title>
        <authorList>
            <person name="Suganuma K."/>
        </authorList>
    </citation>
    <scope>NUCLEOTIDE SEQUENCE [LARGE SCALE GENOMIC DNA]</scope>
    <source>
        <strain evidence="12 14">IVM-t1</strain>
    </source>
</reference>
<dbReference type="GO" id="GO:0005886">
    <property type="term" value="C:plasma membrane"/>
    <property type="evidence" value="ECO:0007669"/>
    <property type="project" value="UniProtKB-SubCell"/>
</dbReference>
<comment type="subcellular location">
    <subcellularLocation>
        <location evidence="2">Cell membrane</location>
        <topology evidence="2">Lipid-anchor</topology>
        <topology evidence="2">GPI-anchor</topology>
    </subcellularLocation>
</comment>
<dbReference type="EMBL" id="QSBY01000006">
    <property type="protein sequence ID" value="RHW71985.1"/>
    <property type="molecule type" value="Genomic_DNA"/>
</dbReference>
<dbReference type="AlphaFoldDB" id="A0A3L6L6Y3"/>
<organism evidence="12 14">
    <name type="scientific">Trypanosoma brucei equiperdum</name>
    <dbReference type="NCBI Taxonomy" id="630700"/>
    <lineage>
        <taxon>Eukaryota</taxon>
        <taxon>Discoba</taxon>
        <taxon>Euglenozoa</taxon>
        <taxon>Kinetoplastea</taxon>
        <taxon>Metakinetoplastina</taxon>
        <taxon>Trypanosomatida</taxon>
        <taxon>Trypanosomatidae</taxon>
        <taxon>Trypanosoma</taxon>
    </lineage>
</organism>
<protein>
    <submittedName>
        <fullName evidence="12">Trypanosomal VSG domain containing protein</fullName>
    </submittedName>
</protein>
<evidence type="ECO:0000256" key="6">
    <source>
        <dbReference type="ARBA" id="ARBA00023136"/>
    </source>
</evidence>
<dbReference type="Proteomes" id="UP000266743">
    <property type="component" value="Chromosome 6"/>
</dbReference>
<keyword evidence="4" id="KW-0336">GPI-anchor</keyword>
<evidence type="ECO:0000313" key="10">
    <source>
        <dbReference type="EMBL" id="RHW71789.1"/>
    </source>
</evidence>
<keyword evidence="3" id="KW-1003">Cell membrane</keyword>
<evidence type="ECO:0000256" key="1">
    <source>
        <dbReference type="ARBA" id="ARBA00002523"/>
    </source>
</evidence>
<evidence type="ECO:0000256" key="3">
    <source>
        <dbReference type="ARBA" id="ARBA00022475"/>
    </source>
</evidence>
<keyword evidence="6" id="KW-0472">Membrane</keyword>
<accession>A0A3L6L6Y3</accession>
<gene>
    <name evidence="12" type="ORF">DPX39_060062800</name>
    <name evidence="11" type="ORF">DPX39_060068900</name>
    <name evidence="10" type="ORF">DPX39_060074900</name>
    <name evidence="13" type="ORF">DPX39_060081100</name>
</gene>